<dbReference type="GO" id="GO:0005737">
    <property type="term" value="C:cytoplasm"/>
    <property type="evidence" value="ECO:0007669"/>
    <property type="project" value="UniProtKB-SubCell"/>
</dbReference>
<dbReference type="Gene3D" id="3.10.129.10">
    <property type="entry name" value="Hotdog Thioesterase"/>
    <property type="match status" value="1"/>
</dbReference>
<dbReference type="EMBL" id="SMAI01000011">
    <property type="protein sequence ID" value="TCT02890.1"/>
    <property type="molecule type" value="Genomic_DNA"/>
</dbReference>
<keyword evidence="7 9" id="KW-0456">Lyase</keyword>
<dbReference type="CDD" id="cd01288">
    <property type="entry name" value="FabZ"/>
    <property type="match status" value="1"/>
</dbReference>
<keyword evidence="11" id="KW-1185">Reference proteome</keyword>
<keyword evidence="4 9" id="KW-0444">Lipid biosynthesis</keyword>
<dbReference type="Proteomes" id="UP000294664">
    <property type="component" value="Unassembled WGS sequence"/>
</dbReference>
<comment type="caution">
    <text evidence="10">The sequence shown here is derived from an EMBL/GenBank/DDBJ whole genome shotgun (WGS) entry which is preliminary data.</text>
</comment>
<dbReference type="NCBIfam" id="NF000582">
    <property type="entry name" value="PRK00006.1"/>
    <property type="match status" value="1"/>
</dbReference>
<evidence type="ECO:0000256" key="8">
    <source>
        <dbReference type="ARBA" id="ARBA00025049"/>
    </source>
</evidence>
<protein>
    <recommendedName>
        <fullName evidence="9">3-hydroxyacyl-[acyl-carrier-protein] dehydratase FabZ</fullName>
        <ecNumber evidence="9">4.2.1.59</ecNumber>
    </recommendedName>
    <alternativeName>
        <fullName evidence="9">(3R)-hydroxymyristoyl-[acyl-carrier-protein] dehydratase</fullName>
        <shortName evidence="9">(3R)-hydroxymyristoyl-ACP dehydrase</shortName>
    </alternativeName>
    <alternativeName>
        <fullName evidence="9">Beta-hydroxyacyl-ACP dehydratase</fullName>
    </alternativeName>
</protein>
<proteinExistence type="inferred from homology"/>
<dbReference type="SUPFAM" id="SSF54637">
    <property type="entry name" value="Thioesterase/thiol ester dehydrase-isomerase"/>
    <property type="match status" value="1"/>
</dbReference>
<evidence type="ECO:0000256" key="2">
    <source>
        <dbReference type="ARBA" id="ARBA00009174"/>
    </source>
</evidence>
<dbReference type="InterPro" id="IPR029069">
    <property type="entry name" value="HotDog_dom_sf"/>
</dbReference>
<dbReference type="HAMAP" id="MF_00406">
    <property type="entry name" value="FabZ"/>
    <property type="match status" value="1"/>
</dbReference>
<gene>
    <name evidence="9" type="primary">fabZ</name>
    <name evidence="10" type="ORF">EDC64_11162</name>
</gene>
<dbReference type="AlphaFoldDB" id="A0A4R3LR64"/>
<evidence type="ECO:0000256" key="1">
    <source>
        <dbReference type="ARBA" id="ARBA00004496"/>
    </source>
</evidence>
<feature type="active site" evidence="9">
    <location>
        <position position="73"/>
    </location>
</feature>
<dbReference type="NCBIfam" id="TIGR01750">
    <property type="entry name" value="fabZ"/>
    <property type="match status" value="1"/>
</dbReference>
<evidence type="ECO:0000313" key="11">
    <source>
        <dbReference type="Proteomes" id="UP000294664"/>
    </source>
</evidence>
<evidence type="ECO:0000256" key="5">
    <source>
        <dbReference type="ARBA" id="ARBA00022556"/>
    </source>
</evidence>
<evidence type="ECO:0000313" key="10">
    <source>
        <dbReference type="EMBL" id="TCT02890.1"/>
    </source>
</evidence>
<evidence type="ECO:0000256" key="4">
    <source>
        <dbReference type="ARBA" id="ARBA00022516"/>
    </source>
</evidence>
<dbReference type="Pfam" id="PF07977">
    <property type="entry name" value="FabA"/>
    <property type="match status" value="1"/>
</dbReference>
<comment type="subcellular location">
    <subcellularLocation>
        <location evidence="1 9">Cytoplasm</location>
    </subcellularLocation>
</comment>
<dbReference type="FunFam" id="3.10.129.10:FF:000001">
    <property type="entry name" value="3-hydroxyacyl-[acyl-carrier-protein] dehydratase FabZ"/>
    <property type="match status" value="1"/>
</dbReference>
<dbReference type="OrthoDB" id="9772788at2"/>
<evidence type="ECO:0000256" key="7">
    <source>
        <dbReference type="ARBA" id="ARBA00023239"/>
    </source>
</evidence>
<comment type="similarity">
    <text evidence="2 9">Belongs to the thioester dehydratase family. FabZ subfamily.</text>
</comment>
<comment type="function">
    <text evidence="8 9">Involved in unsaturated fatty acids biosynthesis. Catalyzes the dehydration of short chain beta-hydroxyacyl-ACPs and long chain saturated and unsaturated beta-hydroxyacyl-ACPs.</text>
</comment>
<keyword evidence="3 9" id="KW-0963">Cytoplasm</keyword>
<dbReference type="InterPro" id="IPR010084">
    <property type="entry name" value="FabZ"/>
</dbReference>
<dbReference type="GO" id="GO:0019171">
    <property type="term" value="F:(3R)-hydroxyacyl-[acyl-carrier-protein] dehydratase activity"/>
    <property type="evidence" value="ECO:0007669"/>
    <property type="project" value="UniProtKB-EC"/>
</dbReference>
<accession>A0A4R3LR64</accession>
<dbReference type="PANTHER" id="PTHR30272">
    <property type="entry name" value="3-HYDROXYACYL-[ACYL-CARRIER-PROTEIN] DEHYDRATASE"/>
    <property type="match status" value="1"/>
</dbReference>
<organism evidence="10 11">
    <name type="scientific">Aquabacter spiritensis</name>
    <dbReference type="NCBI Taxonomy" id="933073"/>
    <lineage>
        <taxon>Bacteria</taxon>
        <taxon>Pseudomonadati</taxon>
        <taxon>Pseudomonadota</taxon>
        <taxon>Alphaproteobacteria</taxon>
        <taxon>Hyphomicrobiales</taxon>
        <taxon>Xanthobacteraceae</taxon>
        <taxon>Aquabacter</taxon>
    </lineage>
</organism>
<dbReference type="GO" id="GO:0009245">
    <property type="term" value="P:lipid A biosynthetic process"/>
    <property type="evidence" value="ECO:0007669"/>
    <property type="project" value="UniProtKB-UniRule"/>
</dbReference>
<sequence>MSGNLTVTDQNAAQAQGTGGERALASADIMNILSCLPHRYPFLLVDRIVNIDSDQTCIGIKNVTANEPHFQGHFPGNPVMPGVLIIEGMAQTAGVICILSKGGIPKDQAAPLVYFMTIDEAKFRRPVVPGDILEYHMTKVAKRRNMWWYRGEARVAGELVAEARVGAMITGF</sequence>
<dbReference type="GO" id="GO:0016020">
    <property type="term" value="C:membrane"/>
    <property type="evidence" value="ECO:0007669"/>
    <property type="project" value="GOC"/>
</dbReference>
<evidence type="ECO:0000256" key="3">
    <source>
        <dbReference type="ARBA" id="ARBA00022490"/>
    </source>
</evidence>
<dbReference type="GO" id="GO:0006633">
    <property type="term" value="P:fatty acid biosynthetic process"/>
    <property type="evidence" value="ECO:0007669"/>
    <property type="project" value="UniProtKB-UniRule"/>
</dbReference>
<evidence type="ECO:0000256" key="6">
    <source>
        <dbReference type="ARBA" id="ARBA00023098"/>
    </source>
</evidence>
<dbReference type="EC" id="4.2.1.59" evidence="9"/>
<dbReference type="PANTHER" id="PTHR30272:SF1">
    <property type="entry name" value="3-HYDROXYACYL-[ACYL-CARRIER-PROTEIN] DEHYDRATASE"/>
    <property type="match status" value="1"/>
</dbReference>
<reference evidence="10 11" key="1">
    <citation type="submission" date="2019-03" db="EMBL/GenBank/DDBJ databases">
        <title>Genomic Encyclopedia of Type Strains, Phase IV (KMG-IV): sequencing the most valuable type-strain genomes for metagenomic binning, comparative biology and taxonomic classification.</title>
        <authorList>
            <person name="Goeker M."/>
        </authorList>
    </citation>
    <scope>NUCLEOTIDE SEQUENCE [LARGE SCALE GENOMIC DNA]</scope>
    <source>
        <strain evidence="10 11">DSM 9035</strain>
    </source>
</reference>
<keyword evidence="6 9" id="KW-0443">Lipid metabolism</keyword>
<dbReference type="InterPro" id="IPR013114">
    <property type="entry name" value="FabA_FabZ"/>
</dbReference>
<evidence type="ECO:0000256" key="9">
    <source>
        <dbReference type="HAMAP-Rule" id="MF_00406"/>
    </source>
</evidence>
<comment type="catalytic activity">
    <reaction evidence="9">
        <text>a (3R)-hydroxyacyl-[ACP] = a (2E)-enoyl-[ACP] + H2O</text>
        <dbReference type="Rhea" id="RHEA:13097"/>
        <dbReference type="Rhea" id="RHEA-COMP:9925"/>
        <dbReference type="Rhea" id="RHEA-COMP:9945"/>
        <dbReference type="ChEBI" id="CHEBI:15377"/>
        <dbReference type="ChEBI" id="CHEBI:78784"/>
        <dbReference type="ChEBI" id="CHEBI:78827"/>
        <dbReference type="EC" id="4.2.1.59"/>
    </reaction>
</comment>
<name>A0A4R3LR64_9HYPH</name>
<keyword evidence="5 9" id="KW-0441">Lipid A biosynthesis</keyword>